<dbReference type="PANTHER" id="PTHR43280:SF2">
    <property type="entry name" value="HTH-TYPE TRANSCRIPTIONAL REGULATOR EXSA"/>
    <property type="match status" value="1"/>
</dbReference>
<dbReference type="EMBL" id="BOCI01000028">
    <property type="protein sequence ID" value="GHW00410.1"/>
    <property type="molecule type" value="Genomic_DNA"/>
</dbReference>
<evidence type="ECO:0000313" key="6">
    <source>
        <dbReference type="Proteomes" id="UP000616547"/>
    </source>
</evidence>
<dbReference type="PROSITE" id="PS01124">
    <property type="entry name" value="HTH_ARAC_FAMILY_2"/>
    <property type="match status" value="1"/>
</dbReference>
<gene>
    <name evidence="5" type="ORF">lacNasYZ03_00970</name>
</gene>
<name>A0ABQ3W2C6_9LACO</name>
<dbReference type="InterPro" id="IPR009057">
    <property type="entry name" value="Homeodomain-like_sf"/>
</dbReference>
<keyword evidence="3" id="KW-0804">Transcription</keyword>
<proteinExistence type="predicted"/>
<dbReference type="PANTHER" id="PTHR43280">
    <property type="entry name" value="ARAC-FAMILY TRANSCRIPTIONAL REGULATOR"/>
    <property type="match status" value="1"/>
</dbReference>
<dbReference type="Gene3D" id="1.10.10.60">
    <property type="entry name" value="Homeodomain-like"/>
    <property type="match status" value="1"/>
</dbReference>
<keyword evidence="2" id="KW-0238">DNA-binding</keyword>
<comment type="caution">
    <text evidence="5">The sequence shown here is derived from an EMBL/GenBank/DDBJ whole genome shotgun (WGS) entry which is preliminary data.</text>
</comment>
<evidence type="ECO:0000256" key="3">
    <source>
        <dbReference type="ARBA" id="ARBA00023163"/>
    </source>
</evidence>
<dbReference type="Pfam" id="PF12833">
    <property type="entry name" value="HTH_18"/>
    <property type="match status" value="1"/>
</dbReference>
<evidence type="ECO:0000259" key="4">
    <source>
        <dbReference type="PROSITE" id="PS01124"/>
    </source>
</evidence>
<protein>
    <recommendedName>
        <fullName evidence="4">HTH araC/xylS-type domain-containing protein</fullName>
    </recommendedName>
</protein>
<dbReference type="InterPro" id="IPR018060">
    <property type="entry name" value="HTH_AraC"/>
</dbReference>
<organism evidence="5 6">
    <name type="scientific">Lactobacillus nasalidis</name>
    <dbReference type="NCBI Taxonomy" id="2797258"/>
    <lineage>
        <taxon>Bacteria</taxon>
        <taxon>Bacillati</taxon>
        <taxon>Bacillota</taxon>
        <taxon>Bacilli</taxon>
        <taxon>Lactobacillales</taxon>
        <taxon>Lactobacillaceae</taxon>
        <taxon>Lactobacillus</taxon>
    </lineage>
</organism>
<evidence type="ECO:0000256" key="2">
    <source>
        <dbReference type="ARBA" id="ARBA00023125"/>
    </source>
</evidence>
<dbReference type="Proteomes" id="UP000616547">
    <property type="component" value="Unassembled WGS sequence"/>
</dbReference>
<dbReference type="SMART" id="SM00342">
    <property type="entry name" value="HTH_ARAC"/>
    <property type="match status" value="1"/>
</dbReference>
<reference evidence="6" key="1">
    <citation type="submission" date="2021-01" db="EMBL/GenBank/DDBJ databases">
        <title>Draft genome sequence of Nasalis larvatus strain YZ03.</title>
        <authorList>
            <person name="Suzuki-Hashido N."/>
            <person name="Tsuchida S."/>
            <person name="Hayakawa T."/>
        </authorList>
    </citation>
    <scope>NUCLEOTIDE SEQUENCE [LARGE SCALE GENOMIC DNA]</scope>
    <source>
        <strain evidence="6">YZ03</strain>
    </source>
</reference>
<dbReference type="SUPFAM" id="SSF46689">
    <property type="entry name" value="Homeodomain-like"/>
    <property type="match status" value="1"/>
</dbReference>
<feature type="domain" description="HTH araC/xylS-type" evidence="4">
    <location>
        <begin position="1"/>
        <end position="59"/>
    </location>
</feature>
<evidence type="ECO:0000256" key="1">
    <source>
        <dbReference type="ARBA" id="ARBA00023015"/>
    </source>
</evidence>
<keyword evidence="1" id="KW-0805">Transcription regulation</keyword>
<dbReference type="PROSITE" id="PS00041">
    <property type="entry name" value="HTH_ARAC_FAMILY_1"/>
    <property type="match status" value="1"/>
</dbReference>
<dbReference type="InterPro" id="IPR018062">
    <property type="entry name" value="HTH_AraC-typ_CS"/>
</dbReference>
<sequence>MTLASYLKLVRLMHARQLLLNSDKTIEFIANDSGFSNSRVFNRNFKKWKQKTPTEYRNAYKKYYLTEK</sequence>
<keyword evidence="6" id="KW-1185">Reference proteome</keyword>
<accession>A0ABQ3W2C6</accession>
<evidence type="ECO:0000313" key="5">
    <source>
        <dbReference type="EMBL" id="GHW00410.1"/>
    </source>
</evidence>